<dbReference type="InterPro" id="IPR036013">
    <property type="entry name" value="Band_7/SPFH_dom_sf"/>
</dbReference>
<reference evidence="4 5" key="1">
    <citation type="submission" date="2016-07" db="EMBL/GenBank/DDBJ databases">
        <title>Pervasive Adenine N6-methylation of Active Genes in Fungi.</title>
        <authorList>
            <consortium name="DOE Joint Genome Institute"/>
            <person name="Mondo S.J."/>
            <person name="Dannebaum R.O."/>
            <person name="Kuo R.C."/>
            <person name="Labutti K."/>
            <person name="Haridas S."/>
            <person name="Kuo A."/>
            <person name="Salamov A."/>
            <person name="Ahrendt S.R."/>
            <person name="Lipzen A."/>
            <person name="Sullivan W."/>
            <person name="Andreopoulos W.B."/>
            <person name="Clum A."/>
            <person name="Lindquist E."/>
            <person name="Daum C."/>
            <person name="Ramamoorthy G.K."/>
            <person name="Gryganskyi A."/>
            <person name="Culley D."/>
            <person name="Magnuson J.K."/>
            <person name="James T.Y."/>
            <person name="O'Malley M.A."/>
            <person name="Stajich J.E."/>
            <person name="Spatafora J.W."/>
            <person name="Visel A."/>
            <person name="Grigoriev I.V."/>
        </authorList>
    </citation>
    <scope>NUCLEOTIDE SEQUENCE [LARGE SCALE GENOMIC DNA]</scope>
    <source>
        <strain evidence="4 5">NRRL 1336</strain>
    </source>
</reference>
<dbReference type="PRINTS" id="PR00721">
    <property type="entry name" value="STOMATIN"/>
</dbReference>
<feature type="domain" description="Band 7" evidence="3">
    <location>
        <begin position="54"/>
        <end position="211"/>
    </location>
</feature>
<dbReference type="InterPro" id="IPR043202">
    <property type="entry name" value="Band-7_stomatin-like"/>
</dbReference>
<dbReference type="EMBL" id="MCGE01000051">
    <property type="protein sequence ID" value="ORZ04383.1"/>
    <property type="molecule type" value="Genomic_DNA"/>
</dbReference>
<dbReference type="Proteomes" id="UP000193560">
    <property type="component" value="Unassembled WGS sequence"/>
</dbReference>
<dbReference type="SUPFAM" id="SSF117892">
    <property type="entry name" value="Band 7/SPFH domain"/>
    <property type="match status" value="1"/>
</dbReference>
<sequence>MEIGIGKYGGLQPSFARVTEASEDEQGFYASMMSGIGNCIGFLGTIPCCVCFPNPYKRVQQGSVGVVTRFGRFQRLVDPGLVKVNPVTESISKSSIKISISDIGRQEIMTKDNVSIAIESVLFWHIVDPYEAHFGVTDVEFALIERARTSLRDVCGSHFLQDLIENRDVVSAEIKKIIDPIAQKWGVKIEATLVKDITFSKQLMESLASAAMATRLGEAKVITSKAEVEVAELLKQSSEILSTKAAFQLRYLETLISMSKAGQGPKTLFMTLPSSGGPASLGHSSENAPTASITELPSTSGPSTSR</sequence>
<dbReference type="PANTHER" id="PTHR10264">
    <property type="entry name" value="BAND 7 PROTEIN-RELATED"/>
    <property type="match status" value="1"/>
</dbReference>
<dbReference type="OrthoDB" id="2105077at2759"/>
<evidence type="ECO:0000256" key="2">
    <source>
        <dbReference type="SAM" id="MobiDB-lite"/>
    </source>
</evidence>
<evidence type="ECO:0000256" key="1">
    <source>
        <dbReference type="ARBA" id="ARBA00008164"/>
    </source>
</evidence>
<gene>
    <name evidence="4" type="ORF">BCR42DRAFT_199021</name>
</gene>
<comment type="caution">
    <text evidence="4">The sequence shown here is derived from an EMBL/GenBank/DDBJ whole genome shotgun (WGS) entry which is preliminary data.</text>
</comment>
<evidence type="ECO:0000259" key="3">
    <source>
        <dbReference type="SMART" id="SM00244"/>
    </source>
</evidence>
<dbReference type="STRING" id="90262.A0A1X2HX77"/>
<protein>
    <recommendedName>
        <fullName evidence="3">Band 7 domain-containing protein</fullName>
    </recommendedName>
</protein>
<organism evidence="4 5">
    <name type="scientific">Absidia repens</name>
    <dbReference type="NCBI Taxonomy" id="90262"/>
    <lineage>
        <taxon>Eukaryota</taxon>
        <taxon>Fungi</taxon>
        <taxon>Fungi incertae sedis</taxon>
        <taxon>Mucoromycota</taxon>
        <taxon>Mucoromycotina</taxon>
        <taxon>Mucoromycetes</taxon>
        <taxon>Mucorales</taxon>
        <taxon>Cunninghamellaceae</taxon>
        <taxon>Absidia</taxon>
    </lineage>
</organism>
<dbReference type="SMART" id="SM00244">
    <property type="entry name" value="PHB"/>
    <property type="match status" value="1"/>
</dbReference>
<evidence type="ECO:0000313" key="4">
    <source>
        <dbReference type="EMBL" id="ORZ04383.1"/>
    </source>
</evidence>
<feature type="region of interest" description="Disordered" evidence="2">
    <location>
        <begin position="271"/>
        <end position="306"/>
    </location>
</feature>
<dbReference type="InterPro" id="IPR001972">
    <property type="entry name" value="Stomatin_HflK_fam"/>
</dbReference>
<dbReference type="AlphaFoldDB" id="A0A1X2HX77"/>
<proteinExistence type="inferred from homology"/>
<feature type="compositionally biased region" description="Polar residues" evidence="2">
    <location>
        <begin position="282"/>
        <end position="306"/>
    </location>
</feature>
<keyword evidence="5" id="KW-1185">Reference proteome</keyword>
<dbReference type="InterPro" id="IPR001107">
    <property type="entry name" value="Band_7"/>
</dbReference>
<dbReference type="GO" id="GO:0098552">
    <property type="term" value="C:side of membrane"/>
    <property type="evidence" value="ECO:0007669"/>
    <property type="project" value="UniProtKB-ARBA"/>
</dbReference>
<evidence type="ECO:0000313" key="5">
    <source>
        <dbReference type="Proteomes" id="UP000193560"/>
    </source>
</evidence>
<dbReference type="Pfam" id="PF01145">
    <property type="entry name" value="Band_7"/>
    <property type="match status" value="1"/>
</dbReference>
<dbReference type="FunFam" id="3.30.479.30:FF:000004">
    <property type="entry name" value="Putative membrane protease family, stomatin"/>
    <property type="match status" value="1"/>
</dbReference>
<dbReference type="Gene3D" id="6.10.250.2090">
    <property type="match status" value="1"/>
</dbReference>
<accession>A0A1X2HX77</accession>
<dbReference type="PANTHER" id="PTHR10264:SF19">
    <property type="entry name" value="AT06885P-RELATED"/>
    <property type="match status" value="1"/>
</dbReference>
<dbReference type="Gene3D" id="3.30.479.30">
    <property type="entry name" value="Band 7 domain"/>
    <property type="match status" value="1"/>
</dbReference>
<name>A0A1X2HX77_9FUNG</name>
<dbReference type="GO" id="GO:0005886">
    <property type="term" value="C:plasma membrane"/>
    <property type="evidence" value="ECO:0007669"/>
    <property type="project" value="InterPro"/>
</dbReference>
<comment type="similarity">
    <text evidence="1">Belongs to the band 7/mec-2 family.</text>
</comment>